<dbReference type="RefSeq" id="WP_241348006.1">
    <property type="nucleotide sequence ID" value="NZ_JAKZGP010000021.1"/>
</dbReference>
<name>A0ABS9UZU7_9BACT</name>
<accession>A0ABS9UZU7</accession>
<comment type="caution">
    <text evidence="1">The sequence shown here is derived from an EMBL/GenBank/DDBJ whole genome shotgun (WGS) entry which is preliminary data.</text>
</comment>
<dbReference type="EMBL" id="JAKZGP010000021">
    <property type="protein sequence ID" value="MCH7409686.1"/>
    <property type="molecule type" value="Genomic_DNA"/>
</dbReference>
<gene>
    <name evidence="1" type="ORF">MM239_09795</name>
</gene>
<dbReference type="Proteomes" id="UP001165489">
    <property type="component" value="Unassembled WGS sequence"/>
</dbReference>
<proteinExistence type="predicted"/>
<organism evidence="1 2">
    <name type="scientific">Belliella filtrata</name>
    <dbReference type="NCBI Taxonomy" id="2923435"/>
    <lineage>
        <taxon>Bacteria</taxon>
        <taxon>Pseudomonadati</taxon>
        <taxon>Bacteroidota</taxon>
        <taxon>Cytophagia</taxon>
        <taxon>Cytophagales</taxon>
        <taxon>Cyclobacteriaceae</taxon>
        <taxon>Belliella</taxon>
    </lineage>
</organism>
<protein>
    <recommendedName>
        <fullName evidence="3">Agl cluster protein AglQ</fullName>
    </recommendedName>
</protein>
<dbReference type="InterPro" id="IPR008928">
    <property type="entry name" value="6-hairpin_glycosidase_sf"/>
</dbReference>
<dbReference type="SUPFAM" id="SSF48208">
    <property type="entry name" value="Six-hairpin glycosidases"/>
    <property type="match status" value="1"/>
</dbReference>
<evidence type="ECO:0000313" key="1">
    <source>
        <dbReference type="EMBL" id="MCH7409686.1"/>
    </source>
</evidence>
<keyword evidence="2" id="KW-1185">Reference proteome</keyword>
<evidence type="ECO:0000313" key="2">
    <source>
        <dbReference type="Proteomes" id="UP001165489"/>
    </source>
</evidence>
<sequence length="365" mass="41633">MEIRLNDLLLKASTRILKMQNIDGSFPSGHNGPYNDPETPVRNTAHVLFFLSDLYSKTNDDTFKKSALKCMEYLKSDKSRPFFKTFYHRDKIGKDSCNGLVGQAWCIEALVKASICFDDEESYSLAQEVFFLHKFDDRIGLWNRTEINGDILGFDGTFNHQLWFAASAGMLSRTPAALEAVDIFLDKIVSKVKLYGDNIIYHESSMGDLYKYLNLGLRSFLGQVKSRAKNAVPSYKSGLYSKSVGYHAFNVYALAMLKVSRPKHELWESNLIQKILTVTESDNFRSTLKNSKYGYFYNTSGIELAFGFESLLENTTVANNWLNLQFENTFLNIEEPLSNNSPDRNTSIARIYAASRLKENYLIKI</sequence>
<evidence type="ECO:0008006" key="3">
    <source>
        <dbReference type="Google" id="ProtNLM"/>
    </source>
</evidence>
<reference evidence="1" key="1">
    <citation type="submission" date="2022-03" db="EMBL/GenBank/DDBJ databases">
        <title>De novo assembled genomes of Belliella spp. (Cyclobacteriaceae) strains.</title>
        <authorList>
            <person name="Szabo A."/>
            <person name="Korponai K."/>
            <person name="Felfoldi T."/>
        </authorList>
    </citation>
    <scope>NUCLEOTIDE SEQUENCE</scope>
    <source>
        <strain evidence="1">DSM 111904</strain>
    </source>
</reference>